<gene>
    <name evidence="3" type="ORF">KFL01_12470</name>
</gene>
<proteinExistence type="predicted"/>
<dbReference type="RefSeq" id="WP_236945113.1">
    <property type="nucleotide sequence ID" value="NZ_BJZR01000026.1"/>
</dbReference>
<protein>
    <recommendedName>
        <fullName evidence="5">Cell division protein FtsL</fullName>
    </recommendedName>
</protein>
<keyword evidence="2" id="KW-0472">Membrane</keyword>
<evidence type="ECO:0000256" key="1">
    <source>
        <dbReference type="SAM" id="MobiDB-lite"/>
    </source>
</evidence>
<accession>A0ABQ0X2S0</accession>
<keyword evidence="2" id="KW-1133">Transmembrane helix</keyword>
<feature type="region of interest" description="Disordered" evidence="1">
    <location>
        <begin position="149"/>
        <end position="236"/>
    </location>
</feature>
<evidence type="ECO:0008006" key="5">
    <source>
        <dbReference type="Google" id="ProtNLM"/>
    </source>
</evidence>
<dbReference type="EMBL" id="BJZR01000026">
    <property type="protein sequence ID" value="GEO91941.1"/>
    <property type="molecule type" value="Genomic_DNA"/>
</dbReference>
<organism evidence="3 4">
    <name type="scientific">Kocuria flava</name>
    <dbReference type="NCBI Taxonomy" id="446860"/>
    <lineage>
        <taxon>Bacteria</taxon>
        <taxon>Bacillati</taxon>
        <taxon>Actinomycetota</taxon>
        <taxon>Actinomycetes</taxon>
        <taxon>Micrococcales</taxon>
        <taxon>Micrococcaceae</taxon>
        <taxon>Kocuria</taxon>
    </lineage>
</organism>
<keyword evidence="2" id="KW-0812">Transmembrane</keyword>
<feature type="region of interest" description="Disordered" evidence="1">
    <location>
        <begin position="1"/>
        <end position="61"/>
    </location>
</feature>
<reference evidence="3 4" key="1">
    <citation type="submission" date="2019-07" db="EMBL/GenBank/DDBJ databases">
        <title>Whole genome shotgun sequence of Kocuria flava NBRC 107626.</title>
        <authorList>
            <person name="Hosoyama A."/>
            <person name="Uohara A."/>
            <person name="Ohji S."/>
            <person name="Ichikawa N."/>
        </authorList>
    </citation>
    <scope>NUCLEOTIDE SEQUENCE [LARGE SCALE GENOMIC DNA]</scope>
    <source>
        <strain evidence="3 4">NBRC 107626</strain>
    </source>
</reference>
<feature type="transmembrane region" description="Helical" evidence="2">
    <location>
        <begin position="77"/>
        <end position="98"/>
    </location>
</feature>
<name>A0ABQ0X2S0_9MICC</name>
<evidence type="ECO:0000313" key="4">
    <source>
        <dbReference type="Proteomes" id="UP000321155"/>
    </source>
</evidence>
<dbReference type="Proteomes" id="UP000321155">
    <property type="component" value="Unassembled WGS sequence"/>
</dbReference>
<comment type="caution">
    <text evidence="3">The sequence shown here is derived from an EMBL/GenBank/DDBJ whole genome shotgun (WGS) entry which is preliminary data.</text>
</comment>
<feature type="compositionally biased region" description="Basic and acidic residues" evidence="1">
    <location>
        <begin position="170"/>
        <end position="214"/>
    </location>
</feature>
<evidence type="ECO:0000256" key="2">
    <source>
        <dbReference type="SAM" id="Phobius"/>
    </source>
</evidence>
<evidence type="ECO:0000313" key="3">
    <source>
        <dbReference type="EMBL" id="GEO91941.1"/>
    </source>
</evidence>
<sequence>MSATGLQRRPALRGERRPGVGAWAARRTHRPPTDGSAARRLEAPAPRTPGVPERSGPDRAPLTVVPARARRRRVSTVAVSLLALVVALATILVLNVQISGGQYRLVELRAEEQALSQRNEALTQDLEFYSAPQNLAVMAADLGMVPAEGSGTVDLTDGSVEGDPLPAQPQEDHEVLVEHPHQTGSEAADRAAERAEERAREKAEQDRAEAEKARAAARAEAGGGALEAPQQRAPGS</sequence>
<keyword evidence="4" id="KW-1185">Reference proteome</keyword>